<protein>
    <recommendedName>
        <fullName evidence="3">DUF1795 domain-containing protein</fullName>
    </recommendedName>
</protein>
<comment type="caution">
    <text evidence="1">The sequence shown here is derived from an EMBL/GenBank/DDBJ whole genome shotgun (WGS) entry which is preliminary data.</text>
</comment>
<evidence type="ECO:0008006" key="3">
    <source>
        <dbReference type="Google" id="ProtNLM"/>
    </source>
</evidence>
<evidence type="ECO:0000313" key="2">
    <source>
        <dbReference type="Proteomes" id="UP000093476"/>
    </source>
</evidence>
<dbReference type="Gene3D" id="3.40.1000.10">
    <property type="entry name" value="Mog1/PsbP, alpha/beta/alpha sandwich"/>
    <property type="match status" value="1"/>
</dbReference>
<dbReference type="Proteomes" id="UP000093476">
    <property type="component" value="Unassembled WGS sequence"/>
</dbReference>
<proteinExistence type="predicted"/>
<name>A0A1C0U1E4_9GAMM</name>
<dbReference type="PATRIC" id="fig|286156.4.peg.3258"/>
<dbReference type="InterPro" id="IPR016123">
    <property type="entry name" value="Mog1/PsbP_a/b/a-sand"/>
</dbReference>
<dbReference type="SUPFAM" id="SSF55724">
    <property type="entry name" value="Mog1p/PsbP-like"/>
    <property type="match status" value="1"/>
</dbReference>
<accession>A0A1C0U1E4</accession>
<gene>
    <name evidence="1" type="ORF">Ppb6_02870</name>
</gene>
<dbReference type="Pfam" id="PF08786">
    <property type="entry name" value="DcrB"/>
    <property type="match status" value="1"/>
</dbReference>
<keyword evidence="2" id="KW-1185">Reference proteome</keyword>
<organism evidence="1 2">
    <name type="scientific">Photorhabdus australis subsp. thailandensis</name>
    <dbReference type="NCBI Taxonomy" id="2805096"/>
    <lineage>
        <taxon>Bacteria</taxon>
        <taxon>Pseudomonadati</taxon>
        <taxon>Pseudomonadota</taxon>
        <taxon>Gammaproteobacteria</taxon>
        <taxon>Enterobacterales</taxon>
        <taxon>Morganellaceae</taxon>
        <taxon>Photorhabdus</taxon>
    </lineage>
</organism>
<dbReference type="AlphaFoldDB" id="A0A1C0U1E4"/>
<reference evidence="1 2" key="1">
    <citation type="submission" date="2015-12" db="EMBL/GenBank/DDBJ databases">
        <title>Genome comparisons provide insights into the role of secondary metabolites in the pathogenic phase of the Photorhabdus life cycle.</title>
        <authorList>
            <person name="Tobias N.J."/>
            <person name="Mishra B."/>
            <person name="Gupta D.K."/>
            <person name="Thines M."/>
            <person name="Stinear T.P."/>
            <person name="Bode H.B."/>
        </authorList>
    </citation>
    <scope>NUCLEOTIDE SEQUENCE [LARGE SCALE GENOMIC DNA]</scope>
    <source>
        <strain evidence="1 2">PB68.1</strain>
    </source>
</reference>
<dbReference type="STRING" id="286156.Ppb6_02870"/>
<dbReference type="InterPro" id="IPR014894">
    <property type="entry name" value="DcrB/EagT6"/>
</dbReference>
<sequence>MAQDNLLVPFHFNAGAVMVPRDWQDVSILVLNSPDDKNGSSFTLSRDTLPWGLGFMQFAQREITSLSQQLKNYQAISQESGQLNGWETVTLEFTWSSPQGPIHQVMMLLNLPEQVLIFTGTCNGNMTSVQREHMLAMMTSFQPRIDDRK</sequence>
<dbReference type="EMBL" id="LOMY01000104">
    <property type="protein sequence ID" value="OCQ51757.1"/>
    <property type="molecule type" value="Genomic_DNA"/>
</dbReference>
<evidence type="ECO:0000313" key="1">
    <source>
        <dbReference type="EMBL" id="OCQ51757.1"/>
    </source>
</evidence>
<dbReference type="RefSeq" id="WP_065823733.1">
    <property type="nucleotide sequence ID" value="NZ_CAWMQZ010000104.1"/>
</dbReference>